<dbReference type="OrthoDB" id="5518017at2"/>
<organism evidence="8 9">
    <name type="scientific">Saccharothrix espanaensis (strain ATCC 51144 / DSM 44229 / JCM 9112 / NBRC 15066 / NRRL 15764)</name>
    <dbReference type="NCBI Taxonomy" id="1179773"/>
    <lineage>
        <taxon>Bacteria</taxon>
        <taxon>Bacillati</taxon>
        <taxon>Actinomycetota</taxon>
        <taxon>Actinomycetes</taxon>
        <taxon>Pseudonocardiales</taxon>
        <taxon>Pseudonocardiaceae</taxon>
        <taxon>Saccharothrix</taxon>
    </lineage>
</organism>
<dbReference type="GO" id="GO:0006465">
    <property type="term" value="P:signal peptide processing"/>
    <property type="evidence" value="ECO:0007669"/>
    <property type="project" value="InterPro"/>
</dbReference>
<dbReference type="InterPro" id="IPR019533">
    <property type="entry name" value="Peptidase_S26"/>
</dbReference>
<feature type="active site" evidence="6">
    <location>
        <position position="101"/>
    </location>
</feature>
<evidence type="ECO:0000313" key="8">
    <source>
        <dbReference type="EMBL" id="CCH28384.1"/>
    </source>
</evidence>
<feature type="active site" evidence="6">
    <location>
        <position position="32"/>
    </location>
</feature>
<keyword evidence="9" id="KW-1185">Reference proteome</keyword>
<comment type="subcellular location">
    <subcellularLocation>
        <location evidence="2">Cell membrane</location>
        <topology evidence="2">Single-pass type II membrane protein</topology>
    </subcellularLocation>
</comment>
<accession>K0JU96</accession>
<dbReference type="Pfam" id="PF10502">
    <property type="entry name" value="Peptidase_S26"/>
    <property type="match status" value="2"/>
</dbReference>
<dbReference type="PATRIC" id="fig|1179773.3.peg.1055"/>
<evidence type="ECO:0000256" key="4">
    <source>
        <dbReference type="ARBA" id="ARBA00013208"/>
    </source>
</evidence>
<dbReference type="BioCyc" id="SESP1179773:BN6_RS05205-MONOMER"/>
<dbReference type="STRING" id="1179773.BN6_10560"/>
<reference evidence="8 9" key="1">
    <citation type="journal article" date="2012" name="BMC Genomics">
        <title>Complete genome sequence of Saccharothrix espanaensis DSM 44229T and comparison to the other completely sequenced Pseudonocardiaceae.</title>
        <authorList>
            <person name="Strobel T."/>
            <person name="Al-Dilaimi A."/>
            <person name="Blom J."/>
            <person name="Gessner A."/>
            <person name="Kalinowski J."/>
            <person name="Luzhetska M."/>
            <person name="Puhler A."/>
            <person name="Szczepanowski R."/>
            <person name="Bechthold A."/>
            <person name="Ruckert C."/>
        </authorList>
    </citation>
    <scope>NUCLEOTIDE SEQUENCE [LARGE SCALE GENOMIC DNA]</scope>
    <source>
        <strain evidence="9">ATCC 51144 / DSM 44229 / JCM 9112 / NBRC 15066 / NRRL 15764</strain>
    </source>
</reference>
<proteinExistence type="inferred from homology"/>
<dbReference type="GO" id="GO:0005886">
    <property type="term" value="C:plasma membrane"/>
    <property type="evidence" value="ECO:0007669"/>
    <property type="project" value="UniProtKB-SubCell"/>
</dbReference>
<gene>
    <name evidence="8" type="ordered locus">BN6_10560</name>
</gene>
<evidence type="ECO:0000256" key="6">
    <source>
        <dbReference type="PIRSR" id="PIRSR600223-1"/>
    </source>
</evidence>
<evidence type="ECO:0000256" key="3">
    <source>
        <dbReference type="ARBA" id="ARBA00009370"/>
    </source>
</evidence>
<dbReference type="InterPro" id="IPR036286">
    <property type="entry name" value="LexA/Signal_pep-like_sf"/>
</dbReference>
<comment type="catalytic activity">
    <reaction evidence="1">
        <text>Cleavage of hydrophobic, N-terminal signal or leader sequences from secreted and periplasmic proteins.</text>
        <dbReference type="EC" id="3.4.21.89"/>
    </reaction>
</comment>
<dbReference type="GO" id="GO:0009003">
    <property type="term" value="F:signal peptidase activity"/>
    <property type="evidence" value="ECO:0007669"/>
    <property type="project" value="UniProtKB-EC"/>
</dbReference>
<dbReference type="EMBL" id="HE804045">
    <property type="protein sequence ID" value="CCH28384.1"/>
    <property type="molecule type" value="Genomic_DNA"/>
</dbReference>
<dbReference type="InterPro" id="IPR019758">
    <property type="entry name" value="Pept_S26A_signal_pept_1_CS"/>
</dbReference>
<dbReference type="CDD" id="cd06530">
    <property type="entry name" value="S26_SPase_I"/>
    <property type="match status" value="1"/>
</dbReference>
<dbReference type="SUPFAM" id="SSF51306">
    <property type="entry name" value="LexA/Signal peptidase"/>
    <property type="match status" value="1"/>
</dbReference>
<protein>
    <recommendedName>
        <fullName evidence="4">signal peptidase I</fullName>
        <ecNumber evidence="4">3.4.21.89</ecNumber>
    </recommendedName>
</protein>
<dbReference type="HOGENOM" id="CLU_028723_10_0_11"/>
<feature type="domain" description="Peptidase S26" evidence="7">
    <location>
        <begin position="8"/>
        <end position="111"/>
    </location>
</feature>
<keyword evidence="5" id="KW-0378">Hydrolase</keyword>
<dbReference type="Gene3D" id="2.10.109.10">
    <property type="entry name" value="Umud Fragment, subunit A"/>
    <property type="match status" value="1"/>
</dbReference>
<dbReference type="Proteomes" id="UP000006281">
    <property type="component" value="Chromosome"/>
</dbReference>
<dbReference type="PANTHER" id="PTHR43390:SF1">
    <property type="entry name" value="CHLOROPLAST PROCESSING PEPTIDASE"/>
    <property type="match status" value="1"/>
</dbReference>
<evidence type="ECO:0000256" key="2">
    <source>
        <dbReference type="ARBA" id="ARBA00004401"/>
    </source>
</evidence>
<dbReference type="RefSeq" id="WP_015098497.1">
    <property type="nucleotide sequence ID" value="NC_019673.1"/>
</dbReference>
<comment type="similarity">
    <text evidence="3">Belongs to the peptidase S26 family.</text>
</comment>
<dbReference type="GO" id="GO:0004252">
    <property type="term" value="F:serine-type endopeptidase activity"/>
    <property type="evidence" value="ECO:0007669"/>
    <property type="project" value="InterPro"/>
</dbReference>
<name>K0JU96_SACES</name>
<dbReference type="InterPro" id="IPR000223">
    <property type="entry name" value="Pept_S26A_signal_pept_1"/>
</dbReference>
<dbReference type="eggNOG" id="COG0681">
    <property type="taxonomic scope" value="Bacteria"/>
</dbReference>
<dbReference type="PRINTS" id="PR00727">
    <property type="entry name" value="LEADERPTASE"/>
</dbReference>
<dbReference type="PANTHER" id="PTHR43390">
    <property type="entry name" value="SIGNAL PEPTIDASE I"/>
    <property type="match status" value="1"/>
</dbReference>
<feature type="domain" description="Peptidase S26" evidence="7">
    <location>
        <begin position="120"/>
        <end position="159"/>
    </location>
</feature>
<sequence length="164" mass="17455">MIWAVFGAITAALAVLLWLRSRVVYVKISGRSMEPTFEHGDSVVARRVRTSRLRTGDVVVVDGPRATVDQIGRGLPSRTPIVAREPLSAPPPATGPNWVIKRVAAMPGEPVPQAVAGVVTSGPVVPPGFLVVLGDNSENSIDSRQHGMFPLGKVLAKVVRTVPR</sequence>
<evidence type="ECO:0000313" key="9">
    <source>
        <dbReference type="Proteomes" id="UP000006281"/>
    </source>
</evidence>
<dbReference type="PROSITE" id="PS00761">
    <property type="entry name" value="SPASE_I_3"/>
    <property type="match status" value="1"/>
</dbReference>
<dbReference type="KEGG" id="sesp:BN6_10560"/>
<evidence type="ECO:0000256" key="1">
    <source>
        <dbReference type="ARBA" id="ARBA00000677"/>
    </source>
</evidence>
<evidence type="ECO:0000256" key="5">
    <source>
        <dbReference type="ARBA" id="ARBA00022801"/>
    </source>
</evidence>
<dbReference type="EC" id="3.4.21.89" evidence="4"/>
<dbReference type="AlphaFoldDB" id="K0JU96"/>
<evidence type="ECO:0000259" key="7">
    <source>
        <dbReference type="Pfam" id="PF10502"/>
    </source>
</evidence>